<dbReference type="RefSeq" id="WP_285629381.1">
    <property type="nucleotide sequence ID" value="NZ_BSTJ01000009.1"/>
</dbReference>
<evidence type="ECO:0000256" key="1">
    <source>
        <dbReference type="SAM" id="MobiDB-lite"/>
    </source>
</evidence>
<name>A0A9W6VSB4_9ACTN</name>
<sequence length="257" mass="27647">MGRKRFRNGTSLGGIYSPVMPGRKVKMVSIRTLVGVALAVALVAGGAAVAATQRGRAPRNSHAATVSSPPPGAGGSSSVATSPSPTPVDAYRLKLKGQYQQTSYYCEPASAAMSLATFGVKVDQNTLARKMKTRSTGTKISDVETVMDSYLYKRHYNDTVVGDVFDAPEILMTKVSYDVGILRRAPILQVWSKRLPWDRRAGKGEEHAIVAYGYQISKGTITVFDPWGPTGGTHTISAKALATSFADRAAMHYFERL</sequence>
<gene>
    <name evidence="3" type="ORF">Airi01_067820</name>
</gene>
<dbReference type="AlphaFoldDB" id="A0A9W6VSB4"/>
<evidence type="ECO:0000313" key="4">
    <source>
        <dbReference type="Proteomes" id="UP001165135"/>
    </source>
</evidence>
<dbReference type="Proteomes" id="UP001165135">
    <property type="component" value="Unassembled WGS sequence"/>
</dbReference>
<feature type="region of interest" description="Disordered" evidence="1">
    <location>
        <begin position="52"/>
        <end position="85"/>
    </location>
</feature>
<proteinExistence type="predicted"/>
<dbReference type="InterPro" id="IPR039564">
    <property type="entry name" value="Peptidase_C39-like"/>
</dbReference>
<evidence type="ECO:0000313" key="3">
    <source>
        <dbReference type="EMBL" id="GLY78515.1"/>
    </source>
</evidence>
<dbReference type="EMBL" id="BSTJ01000009">
    <property type="protein sequence ID" value="GLY78515.1"/>
    <property type="molecule type" value="Genomic_DNA"/>
</dbReference>
<dbReference type="Gene3D" id="3.90.70.10">
    <property type="entry name" value="Cysteine proteinases"/>
    <property type="match status" value="1"/>
</dbReference>
<reference evidence="3" key="1">
    <citation type="submission" date="2023-03" db="EMBL/GenBank/DDBJ databases">
        <title>Actinoallomurus iriomotensis NBRC 103681.</title>
        <authorList>
            <person name="Ichikawa N."/>
            <person name="Sato H."/>
            <person name="Tonouchi N."/>
        </authorList>
    </citation>
    <scope>NUCLEOTIDE SEQUENCE</scope>
    <source>
        <strain evidence="3">NBRC 103681</strain>
    </source>
</reference>
<dbReference type="Pfam" id="PF13529">
    <property type="entry name" value="Peptidase_C39_2"/>
    <property type="match status" value="1"/>
</dbReference>
<protein>
    <recommendedName>
        <fullName evidence="2">Peptidase C39-like domain-containing protein</fullName>
    </recommendedName>
</protein>
<comment type="caution">
    <text evidence="3">The sequence shown here is derived from an EMBL/GenBank/DDBJ whole genome shotgun (WGS) entry which is preliminary data.</text>
</comment>
<feature type="domain" description="Peptidase C39-like" evidence="2">
    <location>
        <begin position="98"/>
        <end position="227"/>
    </location>
</feature>
<accession>A0A9W6VSB4</accession>
<evidence type="ECO:0000259" key="2">
    <source>
        <dbReference type="Pfam" id="PF13529"/>
    </source>
</evidence>
<organism evidence="3 4">
    <name type="scientific">Actinoallomurus iriomotensis</name>
    <dbReference type="NCBI Taxonomy" id="478107"/>
    <lineage>
        <taxon>Bacteria</taxon>
        <taxon>Bacillati</taxon>
        <taxon>Actinomycetota</taxon>
        <taxon>Actinomycetes</taxon>
        <taxon>Streptosporangiales</taxon>
        <taxon>Thermomonosporaceae</taxon>
        <taxon>Actinoallomurus</taxon>
    </lineage>
</organism>